<evidence type="ECO:0000259" key="6">
    <source>
        <dbReference type="Pfam" id="PF01494"/>
    </source>
</evidence>
<dbReference type="SUPFAM" id="SSF51905">
    <property type="entry name" value="FAD/NAD(P)-binding domain"/>
    <property type="match status" value="1"/>
</dbReference>
<evidence type="ECO:0000256" key="5">
    <source>
        <dbReference type="ARBA" id="ARBA00023033"/>
    </source>
</evidence>
<dbReference type="PANTHER" id="PTHR47178:SF3">
    <property type="entry name" value="FAD-BINDING DOMAIN-CONTAINING PROTEIN"/>
    <property type="match status" value="1"/>
</dbReference>
<proteinExistence type="predicted"/>
<evidence type="ECO:0000256" key="3">
    <source>
        <dbReference type="ARBA" id="ARBA00022827"/>
    </source>
</evidence>
<reference evidence="7" key="1">
    <citation type="submission" date="2023-07" db="EMBL/GenBank/DDBJ databases">
        <title>Black Yeasts Isolated from many extreme environments.</title>
        <authorList>
            <person name="Coleine C."/>
            <person name="Stajich J.E."/>
            <person name="Selbmann L."/>
        </authorList>
    </citation>
    <scope>NUCLEOTIDE SEQUENCE</scope>
    <source>
        <strain evidence="7">CCFEE 5485</strain>
    </source>
</reference>
<protein>
    <recommendedName>
        <fullName evidence="6">FAD-binding domain-containing protein</fullName>
    </recommendedName>
</protein>
<accession>A0AAE1C0Z4</accession>
<evidence type="ECO:0000313" key="7">
    <source>
        <dbReference type="EMBL" id="KAK3674333.1"/>
    </source>
</evidence>
<keyword evidence="5" id="KW-0503">Monooxygenase</keyword>
<dbReference type="AlphaFoldDB" id="A0AAE1C0Z4"/>
<comment type="caution">
    <text evidence="7">The sequence shown here is derived from an EMBL/GenBank/DDBJ whole genome shotgun (WGS) entry which is preliminary data.</text>
</comment>
<dbReference type="InterPro" id="IPR036188">
    <property type="entry name" value="FAD/NAD-bd_sf"/>
</dbReference>
<dbReference type="GO" id="GO:0071949">
    <property type="term" value="F:FAD binding"/>
    <property type="evidence" value="ECO:0007669"/>
    <property type="project" value="InterPro"/>
</dbReference>
<evidence type="ECO:0000313" key="8">
    <source>
        <dbReference type="Proteomes" id="UP001274830"/>
    </source>
</evidence>
<keyword evidence="2" id="KW-0285">Flavoprotein</keyword>
<feature type="domain" description="FAD-binding" evidence="6">
    <location>
        <begin position="63"/>
        <end position="291"/>
    </location>
</feature>
<keyword evidence="3" id="KW-0274">FAD</keyword>
<keyword evidence="8" id="KW-1185">Reference proteome</keyword>
<sequence>MSIQWALPMLPQLLPEELMNRIQEASVDPYYIFPKTANSMPVYNGQSGELIKYNKALRNVDFQGEGVMADFEDCSNATGSLIVGADGAQSAVRTCLYGPGNGEAQQVPYGGVNTHICYHDAEIARYLRKSYEATQAMGAHPRGYWLWISTQEIEDPDKPEDWVFQLQWTWRLADDRGGRLGVDLAKLKAEAEECFGEPYKTAWSKIPENTPIYTNRVSVWQPEALPNEANGGRVALAGDAAHAMSFHRGQGMNHGINDAVTLVSELSKVAKGEKTQQEAVLAYDAEMMKRAGEEVSISKVNTEMIHDWERLSQSAFMQRGGDKNK</sequence>
<dbReference type="Pfam" id="PF01494">
    <property type="entry name" value="FAD_binding_3"/>
    <property type="match status" value="1"/>
</dbReference>
<dbReference type="Proteomes" id="UP001274830">
    <property type="component" value="Unassembled WGS sequence"/>
</dbReference>
<dbReference type="GO" id="GO:0004497">
    <property type="term" value="F:monooxygenase activity"/>
    <property type="evidence" value="ECO:0007669"/>
    <property type="project" value="UniProtKB-KW"/>
</dbReference>
<dbReference type="PANTHER" id="PTHR47178">
    <property type="entry name" value="MONOOXYGENASE, FAD-BINDING"/>
    <property type="match status" value="1"/>
</dbReference>
<evidence type="ECO:0000256" key="4">
    <source>
        <dbReference type="ARBA" id="ARBA00023002"/>
    </source>
</evidence>
<evidence type="ECO:0000256" key="1">
    <source>
        <dbReference type="ARBA" id="ARBA00001974"/>
    </source>
</evidence>
<gene>
    <name evidence="7" type="ORF">LTR78_005802</name>
</gene>
<organism evidence="7 8">
    <name type="scientific">Recurvomyces mirabilis</name>
    <dbReference type="NCBI Taxonomy" id="574656"/>
    <lineage>
        <taxon>Eukaryota</taxon>
        <taxon>Fungi</taxon>
        <taxon>Dikarya</taxon>
        <taxon>Ascomycota</taxon>
        <taxon>Pezizomycotina</taxon>
        <taxon>Dothideomycetes</taxon>
        <taxon>Dothideomycetidae</taxon>
        <taxon>Mycosphaerellales</taxon>
        <taxon>Teratosphaeriaceae</taxon>
        <taxon>Recurvomyces</taxon>
    </lineage>
</organism>
<dbReference type="PRINTS" id="PR00420">
    <property type="entry name" value="RNGMNOXGNASE"/>
</dbReference>
<dbReference type="InterPro" id="IPR002938">
    <property type="entry name" value="FAD-bd"/>
</dbReference>
<evidence type="ECO:0000256" key="2">
    <source>
        <dbReference type="ARBA" id="ARBA00022630"/>
    </source>
</evidence>
<dbReference type="Gene3D" id="3.50.50.60">
    <property type="entry name" value="FAD/NAD(P)-binding domain"/>
    <property type="match status" value="1"/>
</dbReference>
<comment type="cofactor">
    <cofactor evidence="1">
        <name>FAD</name>
        <dbReference type="ChEBI" id="CHEBI:57692"/>
    </cofactor>
</comment>
<keyword evidence="4" id="KW-0560">Oxidoreductase</keyword>
<name>A0AAE1C0Z4_9PEZI</name>
<dbReference type="EMBL" id="JAUTXT010000020">
    <property type="protein sequence ID" value="KAK3674333.1"/>
    <property type="molecule type" value="Genomic_DNA"/>
</dbReference>